<dbReference type="InterPro" id="IPR003346">
    <property type="entry name" value="Transposase_20"/>
</dbReference>
<evidence type="ECO:0000313" key="14">
    <source>
        <dbReference type="Proteomes" id="UP000070659"/>
    </source>
</evidence>
<dbReference type="InterPro" id="IPR002525">
    <property type="entry name" value="Transp_IS110-like_N"/>
</dbReference>
<dbReference type="NCBIfam" id="NF033542">
    <property type="entry name" value="transpos_IS110"/>
    <property type="match status" value="1"/>
</dbReference>
<dbReference type="EMBL" id="LAXD01000001">
    <property type="protein sequence ID" value="KWX02903.1"/>
    <property type="molecule type" value="Genomic_DNA"/>
</dbReference>
<evidence type="ECO:0000259" key="2">
    <source>
        <dbReference type="Pfam" id="PF02371"/>
    </source>
</evidence>
<dbReference type="EMBL" id="JYIJ01000019">
    <property type="protein sequence ID" value="KWW97526.1"/>
    <property type="molecule type" value="Genomic_DNA"/>
</dbReference>
<accession>A0A132MM94</accession>
<reference evidence="12" key="4">
    <citation type="submission" date="2015-04" db="EMBL/GenBank/DDBJ databases">
        <title>Physiological reanalysis, assessment of diazotrophy, and genome sequences of multiple isolates of Streptomyces thermoautotrophicus.</title>
        <authorList>
            <person name="MacKellar D.C."/>
            <person name="Lieber L."/>
            <person name="Norman J."/>
            <person name="Bolger A."/>
            <person name="Tobin C."/>
            <person name="Murray J.W."/>
            <person name="Chang R."/>
            <person name="Ford T."/>
            <person name="Nguyen P.Q."/>
            <person name="Woodward J."/>
            <person name="Permingeat H."/>
            <person name="Joshi N.S."/>
            <person name="Silver P.A."/>
            <person name="Usadel B."/>
            <person name="Rutherford A.W."/>
            <person name="Friesen M."/>
            <person name="Prell J."/>
        </authorList>
    </citation>
    <scope>NUCLEOTIDE SEQUENCE [LARGE SCALE GENOMIC DNA]</scope>
    <source>
        <strain evidence="12">H1</strain>
    </source>
</reference>
<dbReference type="AlphaFoldDB" id="A0A132MM94"/>
<dbReference type="Pfam" id="PF02371">
    <property type="entry name" value="Transposase_20"/>
    <property type="match status" value="1"/>
</dbReference>
<name>A0A132MM94_9ACTN</name>
<dbReference type="STRING" id="1469144.LI90_2955"/>
<evidence type="ECO:0000313" key="8">
    <source>
        <dbReference type="EMBL" id="KWX01920.1"/>
    </source>
</evidence>
<gene>
    <name evidence="8" type="ORF">LI90_2955</name>
    <name evidence="9" type="ORF">LI90_3952</name>
    <name evidence="3" type="ORF">LI90_4457</name>
    <name evidence="7" type="ORF">LI90_468</name>
    <name evidence="10" type="ORF">TH66_05500</name>
    <name evidence="4" type="ORF">TH66_18075</name>
    <name evidence="5" type="ORF">TH66_18100</name>
    <name evidence="6" type="ORF">TH66_21985</name>
    <name evidence="11" type="ORF">TR74_02190</name>
</gene>
<dbReference type="EMBL" id="LAXD01000001">
    <property type="protein sequence ID" value="KWX01920.1"/>
    <property type="molecule type" value="Genomic_DNA"/>
</dbReference>
<evidence type="ECO:0000313" key="11">
    <source>
        <dbReference type="EMBL" id="KWX10677.1"/>
    </source>
</evidence>
<reference evidence="4 14" key="1">
    <citation type="submission" date="2015-02" db="EMBL/GenBank/DDBJ databases">
        <title>Physiological reanalysis, assessment of diazotrophy, and genome sequences of multiple isolates of Streptomyces thermoautotrophicus.</title>
        <authorList>
            <person name="MacKellar D.C."/>
            <person name="Lieber L."/>
            <person name="Norman J."/>
            <person name="Bolger A."/>
            <person name="Tobin C."/>
            <person name="Murray J.W."/>
            <person name="Prell J."/>
        </authorList>
    </citation>
    <scope>NUCLEOTIDE SEQUENCE [LARGE SCALE GENOMIC DNA]</scope>
    <source>
        <strain evidence="4 14">UBT1</strain>
    </source>
</reference>
<dbReference type="GO" id="GO:0003677">
    <property type="term" value="F:DNA binding"/>
    <property type="evidence" value="ECO:0007669"/>
    <property type="project" value="InterPro"/>
</dbReference>
<dbReference type="GO" id="GO:0006313">
    <property type="term" value="P:DNA transposition"/>
    <property type="evidence" value="ECO:0007669"/>
    <property type="project" value="InterPro"/>
</dbReference>
<evidence type="ECO:0000259" key="1">
    <source>
        <dbReference type="Pfam" id="PF01548"/>
    </source>
</evidence>
<evidence type="ECO:0000313" key="10">
    <source>
        <dbReference type="EMBL" id="KWX04671.1"/>
    </source>
</evidence>
<reference evidence="13" key="2">
    <citation type="submission" date="2015-02" db="EMBL/GenBank/DDBJ databases">
        <title>Physiological reanalysis, assessment of diazotrophy, and genome sequences of multiple isolates of Streptomyces thermoautotrophicus.</title>
        <authorList>
            <person name="MacKellar D.C."/>
            <person name="Lieber L."/>
            <person name="Norman J."/>
            <person name="Bolger A."/>
            <person name="Tobin C."/>
            <person name="Murray J.W."/>
            <person name="Friesen M."/>
            <person name="Prell J."/>
        </authorList>
    </citation>
    <scope>NUCLEOTIDE SEQUENCE [LARGE SCALE GENOMIC DNA]</scope>
    <source>
        <strain evidence="13">UBT1</strain>
    </source>
</reference>
<evidence type="ECO:0000313" key="7">
    <source>
        <dbReference type="EMBL" id="KWW98839.1"/>
    </source>
</evidence>
<comment type="caution">
    <text evidence="7">The sequence shown here is derived from an EMBL/GenBank/DDBJ whole genome shotgun (WGS) entry which is preliminary data.</text>
</comment>
<dbReference type="EMBL" id="JYIJ01000019">
    <property type="protein sequence ID" value="KWW98004.1"/>
    <property type="molecule type" value="Genomic_DNA"/>
</dbReference>
<dbReference type="PANTHER" id="PTHR33055:SF3">
    <property type="entry name" value="PUTATIVE TRANSPOSASE FOR IS117-RELATED"/>
    <property type="match status" value="1"/>
</dbReference>
<evidence type="ECO:0000313" key="9">
    <source>
        <dbReference type="EMBL" id="KWX02903.1"/>
    </source>
</evidence>
<feature type="domain" description="Transposase IS116/IS110/IS902 C-terminal" evidence="2">
    <location>
        <begin position="273"/>
        <end position="357"/>
    </location>
</feature>
<dbReference type="EMBL" id="JYIJ01000019">
    <property type="protein sequence ID" value="KWW97522.1"/>
    <property type="molecule type" value="Genomic_DNA"/>
</dbReference>
<proteinExistence type="predicted"/>
<dbReference type="EMBL" id="JYIJ01000014">
    <property type="protein sequence ID" value="KWX04671.1"/>
    <property type="molecule type" value="Genomic_DNA"/>
</dbReference>
<feature type="domain" description="Transposase IS110-like N-terminal" evidence="1">
    <location>
        <begin position="5"/>
        <end position="164"/>
    </location>
</feature>
<dbReference type="PANTHER" id="PTHR33055">
    <property type="entry name" value="TRANSPOSASE FOR INSERTION SEQUENCE ELEMENT IS1111A"/>
    <property type="match status" value="1"/>
</dbReference>
<evidence type="ECO:0000313" key="4">
    <source>
        <dbReference type="EMBL" id="KWW97522.1"/>
    </source>
</evidence>
<dbReference type="Proteomes" id="UP000070659">
    <property type="component" value="Unassembled WGS sequence"/>
</dbReference>
<evidence type="ECO:0000313" key="3">
    <source>
        <dbReference type="EMBL" id="KWW97161.1"/>
    </source>
</evidence>
<evidence type="ECO:0000313" key="5">
    <source>
        <dbReference type="EMBL" id="KWW97526.1"/>
    </source>
</evidence>
<protein>
    <submittedName>
        <fullName evidence="4 7">Transposase</fullName>
    </submittedName>
</protein>
<organism evidence="7 12">
    <name type="scientific">Carbonactinospora thermoautotrophica</name>
    <dbReference type="NCBI Taxonomy" id="1469144"/>
    <lineage>
        <taxon>Bacteria</taxon>
        <taxon>Bacillati</taxon>
        <taxon>Actinomycetota</taxon>
        <taxon>Actinomycetes</taxon>
        <taxon>Kitasatosporales</taxon>
        <taxon>Carbonactinosporaceae</taxon>
        <taxon>Carbonactinospora</taxon>
    </lineage>
</organism>
<dbReference type="InterPro" id="IPR047650">
    <property type="entry name" value="Transpos_IS110"/>
</dbReference>
<dbReference type="Proteomes" id="UP000070598">
    <property type="component" value="Unassembled WGS sequence"/>
</dbReference>
<keyword evidence="12" id="KW-1185">Reference proteome</keyword>
<evidence type="ECO:0000313" key="13">
    <source>
        <dbReference type="Proteomes" id="UP000070598"/>
    </source>
</evidence>
<sequence>MAVAVGIDVAKEFHWAVLVVAETGKVLVSRRVDNTPAGIQTLIADIEAAQVQHGPATVGVDVLGGIAGLVQAMLLEAGLRVVHVPGLAVNRARRATVGGERKSDPKDARVIADQVRMREDLRPVTGLNQIDAELRLLVGRRRELVADQTRRLGRLRDLLASIFPGLERVVDVTGKAGLWLLTRYVTPGEIRAAGRTRLSRHLVRAGNLKAVTINALVDAALTAAHAQHVTIPGEAVAADIIRDLAREALTTRDRLHQIDQRIEAVLQRHPDAALVRSLPGMGATLTAEFLAEAGGITRFPTADQLASAAGLAPVLKQSGKVRYLQRATAGNKALKRVFYQSAFCAIQRDPTSRAFYARKRAEGKRHHQALIALARRRVNVLHAILRTRQPYQPRPRAAAA</sequence>
<dbReference type="EMBL" id="JYIK01000348">
    <property type="protein sequence ID" value="KWX10677.1"/>
    <property type="molecule type" value="Genomic_DNA"/>
</dbReference>
<dbReference type="OrthoDB" id="3188901at2"/>
<dbReference type="Pfam" id="PF01548">
    <property type="entry name" value="DEDD_Tnp_IS110"/>
    <property type="match status" value="1"/>
</dbReference>
<dbReference type="RefSeq" id="WP_066883762.1">
    <property type="nucleotide sequence ID" value="NZ_JYIJ01000014.1"/>
</dbReference>
<dbReference type="PATRIC" id="fig|1469144.10.peg.3186"/>
<dbReference type="Proteomes" id="UP000070188">
    <property type="component" value="Unassembled WGS sequence"/>
</dbReference>
<dbReference type="GO" id="GO:0004803">
    <property type="term" value="F:transposase activity"/>
    <property type="evidence" value="ECO:0007669"/>
    <property type="project" value="InterPro"/>
</dbReference>
<reference evidence="7" key="3">
    <citation type="submission" date="2015-04" db="EMBL/GenBank/DDBJ databases">
        <title>Physiological reanalysis, assessment of diazotrophy, and genome sequences of multiple isolates of Streptomyces thermoautotrophicus.</title>
        <authorList>
            <person name="MacKellar D.C."/>
            <person name="Lieber L."/>
            <person name="Norman J."/>
            <person name="Bolger A."/>
            <person name="Tobin C."/>
            <person name="Murray J.W."/>
            <person name="Woodward J."/>
            <person name="Friesen M."/>
            <person name="Prell J."/>
        </authorList>
    </citation>
    <scope>NUCLEOTIDE SEQUENCE [LARGE SCALE GENOMIC DNA]</scope>
    <source>
        <strain evidence="7">H1</strain>
    </source>
</reference>
<dbReference type="EMBL" id="LAXD01000007">
    <property type="protein sequence ID" value="KWW97161.1"/>
    <property type="molecule type" value="Genomic_DNA"/>
</dbReference>
<dbReference type="EMBL" id="LAXD01000001">
    <property type="protein sequence ID" value="KWW98839.1"/>
    <property type="molecule type" value="Genomic_DNA"/>
</dbReference>
<evidence type="ECO:0000313" key="6">
    <source>
        <dbReference type="EMBL" id="KWW98004.1"/>
    </source>
</evidence>
<evidence type="ECO:0000313" key="12">
    <source>
        <dbReference type="Proteomes" id="UP000070188"/>
    </source>
</evidence>